<evidence type="ECO:0000313" key="3">
    <source>
        <dbReference type="Proteomes" id="UP001321047"/>
    </source>
</evidence>
<evidence type="ECO:0000313" key="2">
    <source>
        <dbReference type="EMBL" id="MCU4754381.1"/>
    </source>
</evidence>
<name>A0AAP2ZBV7_9EURY</name>
<dbReference type="Proteomes" id="UP001321047">
    <property type="component" value="Unassembled WGS sequence"/>
</dbReference>
<keyword evidence="1" id="KW-1133">Transmembrane helix</keyword>
<accession>A0AAP2ZBV7</accession>
<feature type="transmembrane region" description="Helical" evidence="1">
    <location>
        <begin position="12"/>
        <end position="32"/>
    </location>
</feature>
<gene>
    <name evidence="2" type="ORF">OB919_20805</name>
</gene>
<feature type="transmembrane region" description="Helical" evidence="1">
    <location>
        <begin position="68"/>
        <end position="90"/>
    </location>
</feature>
<evidence type="ECO:0000256" key="1">
    <source>
        <dbReference type="SAM" id="Phobius"/>
    </source>
</evidence>
<sequence length="121" mass="13639">MRTGDYELLGYLVLIIYILIVFSQALELYQIASAEWHVLDWIVVLAVLPLMPGVPGLMLIIPAKFLDSIVAIICQTIGLVGILAAFAWGFVFSPQWWIIALLAILLNWTAHQVYKEKRTLV</sequence>
<dbReference type="EMBL" id="JAOPJZ010000040">
    <property type="protein sequence ID" value="MCU4754381.1"/>
    <property type="molecule type" value="Genomic_DNA"/>
</dbReference>
<keyword evidence="1" id="KW-0472">Membrane</keyword>
<organism evidence="2 3">
    <name type="scientific">Natronosalvus hydrolyticus</name>
    <dbReference type="NCBI Taxonomy" id="2979988"/>
    <lineage>
        <taxon>Archaea</taxon>
        <taxon>Methanobacteriati</taxon>
        <taxon>Methanobacteriota</taxon>
        <taxon>Stenosarchaea group</taxon>
        <taxon>Halobacteria</taxon>
        <taxon>Halobacteriales</taxon>
        <taxon>Natrialbaceae</taxon>
        <taxon>Natronosalvus</taxon>
    </lineage>
</organism>
<keyword evidence="1" id="KW-0812">Transmembrane</keyword>
<proteinExistence type="predicted"/>
<protein>
    <submittedName>
        <fullName evidence="2">Uncharacterized protein</fullName>
    </submittedName>
</protein>
<dbReference type="AlphaFoldDB" id="A0AAP2ZBV7"/>
<reference evidence="2 3" key="1">
    <citation type="submission" date="2022-09" db="EMBL/GenBank/DDBJ databases">
        <title>Enrichment on poylsaccharides allowed isolation of novel metabolic and taxonomic groups of Haloarchaea.</title>
        <authorList>
            <person name="Sorokin D.Y."/>
            <person name="Elcheninov A.G."/>
            <person name="Khizhniak T.V."/>
            <person name="Kolganova T.V."/>
            <person name="Kublanov I.V."/>
        </authorList>
    </citation>
    <scope>NUCLEOTIDE SEQUENCE [LARGE SCALE GENOMIC DNA]</scope>
    <source>
        <strain evidence="2 3">AArc-curdl1</strain>
    </source>
</reference>
<keyword evidence="3" id="KW-1185">Reference proteome</keyword>
<feature type="transmembrane region" description="Helical" evidence="1">
    <location>
        <begin position="96"/>
        <end position="114"/>
    </location>
</feature>
<feature type="transmembrane region" description="Helical" evidence="1">
    <location>
        <begin position="38"/>
        <end position="61"/>
    </location>
</feature>
<comment type="caution">
    <text evidence="2">The sequence shown here is derived from an EMBL/GenBank/DDBJ whole genome shotgun (WGS) entry which is preliminary data.</text>
</comment>
<dbReference type="RefSeq" id="WP_342810683.1">
    <property type="nucleotide sequence ID" value="NZ_JAOPJZ010000040.1"/>
</dbReference>